<feature type="transmembrane region" description="Helical" evidence="1">
    <location>
        <begin position="6"/>
        <end position="26"/>
    </location>
</feature>
<evidence type="ECO:0008006" key="4">
    <source>
        <dbReference type="Google" id="ProtNLM"/>
    </source>
</evidence>
<accession>A0A1F5SNM9</accession>
<dbReference type="EMBL" id="MFGC01000012">
    <property type="protein sequence ID" value="OGF28294.1"/>
    <property type="molecule type" value="Genomic_DNA"/>
</dbReference>
<comment type="caution">
    <text evidence="2">The sequence shown here is derived from an EMBL/GenBank/DDBJ whole genome shotgun (WGS) entry which is preliminary data.</text>
</comment>
<dbReference type="Proteomes" id="UP000178925">
    <property type="component" value="Unassembled WGS sequence"/>
</dbReference>
<keyword evidence="1" id="KW-0472">Membrane</keyword>
<evidence type="ECO:0000256" key="1">
    <source>
        <dbReference type="SAM" id="Phobius"/>
    </source>
</evidence>
<evidence type="ECO:0000313" key="2">
    <source>
        <dbReference type="EMBL" id="OGF28294.1"/>
    </source>
</evidence>
<protein>
    <recommendedName>
        <fullName evidence="4">PsbP C-terminal domain-containing protein</fullName>
    </recommendedName>
</protein>
<sequence length="223" mass="25684">MNKKVIISVATVIILALIGGGVFWYLKTQKREVNPPVTENKPEQTQDNNNQLQRQVASSTTKDIDMSNWETYRNEEYGFEVKYPEGWELSEEYKQYNSHNVIAVKKMFVNQYGSTDGSIIKINVYSVDNKKDVREWLDKLFPVDSETSTLHKISNIKIASIEATYRTITSNVSGGYFNDVAFQNNNDIYYIEIISRILSEDQKNTEQHNSDISSILNSINFLK</sequence>
<keyword evidence="1" id="KW-1133">Transmembrane helix</keyword>
<reference evidence="2 3" key="1">
    <citation type="journal article" date="2016" name="Nat. Commun.">
        <title>Thousands of microbial genomes shed light on interconnected biogeochemical processes in an aquifer system.</title>
        <authorList>
            <person name="Anantharaman K."/>
            <person name="Brown C.T."/>
            <person name="Hug L.A."/>
            <person name="Sharon I."/>
            <person name="Castelle C.J."/>
            <person name="Probst A.J."/>
            <person name="Thomas B.C."/>
            <person name="Singh A."/>
            <person name="Wilkins M.J."/>
            <person name="Karaoz U."/>
            <person name="Brodie E.L."/>
            <person name="Williams K.H."/>
            <person name="Hubbard S.S."/>
            <person name="Banfield J.F."/>
        </authorList>
    </citation>
    <scope>NUCLEOTIDE SEQUENCE [LARGE SCALE GENOMIC DNA]</scope>
</reference>
<gene>
    <name evidence="2" type="ORF">A2242_04115</name>
</gene>
<evidence type="ECO:0000313" key="3">
    <source>
        <dbReference type="Proteomes" id="UP000178925"/>
    </source>
</evidence>
<name>A0A1F5SNM9_9BACT</name>
<dbReference type="AlphaFoldDB" id="A0A1F5SNM9"/>
<organism evidence="2 3">
    <name type="scientific">Candidatus Falkowbacteria bacterium RIFOXYA2_FULL_47_9</name>
    <dbReference type="NCBI Taxonomy" id="1797995"/>
    <lineage>
        <taxon>Bacteria</taxon>
        <taxon>Candidatus Falkowiibacteriota</taxon>
    </lineage>
</organism>
<proteinExistence type="predicted"/>
<keyword evidence="1" id="KW-0812">Transmembrane</keyword>